<dbReference type="Gene3D" id="6.20.150.10">
    <property type="match status" value="1"/>
</dbReference>
<comment type="caution">
    <text evidence="3">The sequence shown here is derived from an EMBL/GenBank/DDBJ whole genome shotgun (WGS) entry which is preliminary data.</text>
</comment>
<accession>A0A1V2DS20</accession>
<dbReference type="RefSeq" id="WP_076724751.1">
    <property type="nucleotide sequence ID" value="NZ_MSCW01000007.1"/>
</dbReference>
<dbReference type="Proteomes" id="UP000189339">
    <property type="component" value="Unassembled WGS sequence"/>
</dbReference>
<organism evidence="3 4">
    <name type="scientific">Marinobacter lutaoensis</name>
    <dbReference type="NCBI Taxonomy" id="135739"/>
    <lineage>
        <taxon>Bacteria</taxon>
        <taxon>Pseudomonadati</taxon>
        <taxon>Pseudomonadota</taxon>
        <taxon>Gammaproteobacteria</taxon>
        <taxon>Pseudomonadales</taxon>
        <taxon>Marinobacteraceae</taxon>
        <taxon>Marinobacter</taxon>
    </lineage>
</organism>
<dbReference type="Gene3D" id="2.40.50.230">
    <property type="entry name" value="Gp5 N-terminal domain"/>
    <property type="match status" value="1"/>
</dbReference>
<evidence type="ECO:0000313" key="3">
    <source>
        <dbReference type="EMBL" id="ONF43280.1"/>
    </source>
</evidence>
<evidence type="ECO:0000259" key="2">
    <source>
        <dbReference type="Pfam" id="PF04717"/>
    </source>
</evidence>
<dbReference type="InterPro" id="IPR013046">
    <property type="entry name" value="GpV/Gp45"/>
</dbReference>
<feature type="domain" description="Gp5/Type VI secretion system Vgr protein OB-fold" evidence="2">
    <location>
        <begin position="20"/>
        <end position="88"/>
    </location>
</feature>
<gene>
    <name evidence="3" type="ORF">BTO32_11380</name>
</gene>
<dbReference type="OrthoDB" id="4931325at2"/>
<dbReference type="InterPro" id="IPR006531">
    <property type="entry name" value="Gp5/Vgr_OB"/>
</dbReference>
<dbReference type="Pfam" id="PF04717">
    <property type="entry name" value="Phage_base_V"/>
    <property type="match status" value="1"/>
</dbReference>
<evidence type="ECO:0000256" key="1">
    <source>
        <dbReference type="SAM" id="MobiDB-lite"/>
    </source>
</evidence>
<dbReference type="NCBIfam" id="TIGR01644">
    <property type="entry name" value="phage_P2_V"/>
    <property type="match status" value="1"/>
</dbReference>
<proteinExistence type="predicted"/>
<evidence type="ECO:0000313" key="4">
    <source>
        <dbReference type="Proteomes" id="UP000189339"/>
    </source>
</evidence>
<feature type="region of interest" description="Disordered" evidence="1">
    <location>
        <begin position="172"/>
        <end position="193"/>
    </location>
</feature>
<dbReference type="AlphaFoldDB" id="A0A1V2DS20"/>
<reference evidence="3 4" key="1">
    <citation type="submission" date="2016-12" db="EMBL/GenBank/DDBJ databases">
        <title>Marinobacter lutaoensis whole genome sequencing.</title>
        <authorList>
            <person name="Verma A."/>
            <person name="Krishnamurthi S."/>
        </authorList>
    </citation>
    <scope>NUCLEOTIDE SEQUENCE [LARGE SCALE GENOMIC DNA]</scope>
    <source>
        <strain evidence="3 4">T5054</strain>
    </source>
</reference>
<name>A0A1V2DS20_9GAMM</name>
<sequence length="193" mass="20698">MTLTFEVTELHRRLANLIRLGRVIAADYAGDIPRLRIRIGELETAWLPVMTSRAGGDNCWWPVEIGEQVLVLSPSGDLAQGVVLGSLHQQAYPAPGHAAHVHRVVYGDGAVIEYDRKAHALKAVLPPGATTQLISPGGVRIVGDVEVEGHIRASGDLTDHTRSMQADREIYNGHSHPGVVSGPSSTGTPDQTQ</sequence>
<dbReference type="STRING" id="135739.BTO32_11380"/>
<protein>
    <recommendedName>
        <fullName evidence="2">Gp5/Type VI secretion system Vgr protein OB-fold domain-containing protein</fullName>
    </recommendedName>
</protein>
<dbReference type="InterPro" id="IPR037026">
    <property type="entry name" value="Vgr_OB-fold_dom_sf"/>
</dbReference>
<keyword evidence="4" id="KW-1185">Reference proteome</keyword>
<dbReference type="EMBL" id="MSCW01000007">
    <property type="protein sequence ID" value="ONF43280.1"/>
    <property type="molecule type" value="Genomic_DNA"/>
</dbReference>
<feature type="compositionally biased region" description="Polar residues" evidence="1">
    <location>
        <begin position="182"/>
        <end position="193"/>
    </location>
</feature>